<protein>
    <submittedName>
        <fullName evidence="2">Uncharacterized protein</fullName>
    </submittedName>
</protein>
<feature type="compositionally biased region" description="Basic and acidic residues" evidence="1">
    <location>
        <begin position="17"/>
        <end position="27"/>
    </location>
</feature>
<dbReference type="AlphaFoldDB" id="A0A0A9B9N2"/>
<proteinExistence type="predicted"/>
<evidence type="ECO:0000313" key="2">
    <source>
        <dbReference type="EMBL" id="JAD58893.1"/>
    </source>
</evidence>
<sequence length="66" mass="7432">MFFPKHGRVSDVGSTHRPRESRGHEQSTPRSGSATSRMQAPRPPSRARRDCCSTPQTQFPSHMRLA</sequence>
<dbReference type="EMBL" id="GBRH01239002">
    <property type="protein sequence ID" value="JAD58893.1"/>
    <property type="molecule type" value="Transcribed_RNA"/>
</dbReference>
<name>A0A0A9B9N2_ARUDO</name>
<accession>A0A0A9B9N2</accession>
<feature type="compositionally biased region" description="Polar residues" evidence="1">
    <location>
        <begin position="28"/>
        <end position="38"/>
    </location>
</feature>
<reference evidence="2" key="2">
    <citation type="journal article" date="2015" name="Data Brief">
        <title>Shoot transcriptome of the giant reed, Arundo donax.</title>
        <authorList>
            <person name="Barrero R.A."/>
            <person name="Guerrero F.D."/>
            <person name="Moolhuijzen P."/>
            <person name="Goolsby J.A."/>
            <person name="Tidwell J."/>
            <person name="Bellgard S.E."/>
            <person name="Bellgard M.I."/>
        </authorList>
    </citation>
    <scope>NUCLEOTIDE SEQUENCE</scope>
    <source>
        <tissue evidence="2">Shoot tissue taken approximately 20 cm above the soil surface</tissue>
    </source>
</reference>
<organism evidence="2">
    <name type="scientific">Arundo donax</name>
    <name type="common">Giant reed</name>
    <name type="synonym">Donax arundinaceus</name>
    <dbReference type="NCBI Taxonomy" id="35708"/>
    <lineage>
        <taxon>Eukaryota</taxon>
        <taxon>Viridiplantae</taxon>
        <taxon>Streptophyta</taxon>
        <taxon>Embryophyta</taxon>
        <taxon>Tracheophyta</taxon>
        <taxon>Spermatophyta</taxon>
        <taxon>Magnoliopsida</taxon>
        <taxon>Liliopsida</taxon>
        <taxon>Poales</taxon>
        <taxon>Poaceae</taxon>
        <taxon>PACMAD clade</taxon>
        <taxon>Arundinoideae</taxon>
        <taxon>Arundineae</taxon>
        <taxon>Arundo</taxon>
    </lineage>
</organism>
<evidence type="ECO:0000256" key="1">
    <source>
        <dbReference type="SAM" id="MobiDB-lite"/>
    </source>
</evidence>
<reference evidence="2" key="1">
    <citation type="submission" date="2014-09" db="EMBL/GenBank/DDBJ databases">
        <authorList>
            <person name="Magalhaes I.L.F."/>
            <person name="Oliveira U."/>
            <person name="Santos F.R."/>
            <person name="Vidigal T.H.D.A."/>
            <person name="Brescovit A.D."/>
            <person name="Santos A.J."/>
        </authorList>
    </citation>
    <scope>NUCLEOTIDE SEQUENCE</scope>
    <source>
        <tissue evidence="2">Shoot tissue taken approximately 20 cm above the soil surface</tissue>
    </source>
</reference>
<feature type="region of interest" description="Disordered" evidence="1">
    <location>
        <begin position="1"/>
        <end position="66"/>
    </location>
</feature>